<evidence type="ECO:0000313" key="2">
    <source>
        <dbReference type="Proteomes" id="UP000828048"/>
    </source>
</evidence>
<protein>
    <submittedName>
        <fullName evidence="1">Uncharacterized protein</fullName>
    </submittedName>
</protein>
<name>A0ACB7Y1M9_9ERIC</name>
<reference evidence="1 2" key="1">
    <citation type="journal article" date="2021" name="Hortic Res">
        <title>High-quality reference genome and annotation aids understanding of berry development for evergreen blueberry (Vaccinium darrowii).</title>
        <authorList>
            <person name="Yu J."/>
            <person name="Hulse-Kemp A.M."/>
            <person name="Babiker E."/>
            <person name="Staton M."/>
        </authorList>
    </citation>
    <scope>NUCLEOTIDE SEQUENCE [LARGE SCALE GENOMIC DNA]</scope>
    <source>
        <strain evidence="2">cv. NJ 8807/NJ 8810</strain>
        <tissue evidence="1">Young leaf</tissue>
    </source>
</reference>
<keyword evidence="2" id="KW-1185">Reference proteome</keyword>
<sequence length="80" mass="8870">MGRFHRKIRDVGCEISTGILGIGVVHAIQLRVPSLEKGLSERVDPSVRFTVEGIRALSQVVPVFIEDARRTSSSRALKRD</sequence>
<dbReference type="Proteomes" id="UP000828048">
    <property type="component" value="Chromosome 5"/>
</dbReference>
<gene>
    <name evidence="1" type="ORF">Vadar_019870</name>
</gene>
<accession>A0ACB7Y1M9</accession>
<comment type="caution">
    <text evidence="1">The sequence shown here is derived from an EMBL/GenBank/DDBJ whole genome shotgun (WGS) entry which is preliminary data.</text>
</comment>
<dbReference type="EMBL" id="CM037155">
    <property type="protein sequence ID" value="KAH7846928.1"/>
    <property type="molecule type" value="Genomic_DNA"/>
</dbReference>
<organism evidence="1 2">
    <name type="scientific">Vaccinium darrowii</name>
    <dbReference type="NCBI Taxonomy" id="229202"/>
    <lineage>
        <taxon>Eukaryota</taxon>
        <taxon>Viridiplantae</taxon>
        <taxon>Streptophyta</taxon>
        <taxon>Embryophyta</taxon>
        <taxon>Tracheophyta</taxon>
        <taxon>Spermatophyta</taxon>
        <taxon>Magnoliopsida</taxon>
        <taxon>eudicotyledons</taxon>
        <taxon>Gunneridae</taxon>
        <taxon>Pentapetalae</taxon>
        <taxon>asterids</taxon>
        <taxon>Ericales</taxon>
        <taxon>Ericaceae</taxon>
        <taxon>Vaccinioideae</taxon>
        <taxon>Vaccinieae</taxon>
        <taxon>Vaccinium</taxon>
    </lineage>
</organism>
<proteinExistence type="predicted"/>
<evidence type="ECO:0000313" key="1">
    <source>
        <dbReference type="EMBL" id="KAH7846928.1"/>
    </source>
</evidence>